<dbReference type="InterPro" id="IPR001005">
    <property type="entry name" value="SANT/Myb"/>
</dbReference>
<keyword evidence="2" id="KW-0238">DNA-binding</keyword>
<evidence type="ECO:0000313" key="9">
    <source>
        <dbReference type="EMBL" id="WIA18176.1"/>
    </source>
</evidence>
<sequence length="563" mass="57407">MDVDGAQAYAALVSNPMAQRSQLPNDSGATTSTVVAETLNGKHGKARKPYTITKQRERWSEEEHLRFIEALRLHGRAWRKIEEHIGTKTAVQIRSHAQKFFNKLEKKKEAGEAPDKEENFTIPPPRPKRKPAKPYPRKDGVTSSGYTASVSPGRGGETGGMGDGSDRGLVEATGTTDGTHISANAQLRGSDGDSACSRETDNQDTPGVAMDASWQSKLLRPTLQQHEMGCNSPSAAAARSLAGLQASGFDPSQLQWGMGRCYEGSAPGMNLAAAGLPGLQGLSAAQALALLCTPLYAAAAERQYQHQSVLEAAAAAAAAGHAGGLAAAAARSGGGVAAASGDRGAAGRSKSSRRAAPSVNSGSTGPPLGAKRALEAPGDEEGMPARKAVRESSDTGEEGEGMEVTPSSPSIQEKELKAASQPSNTNGNTSGSNESDASKRRQGTAQGEGSNPTNGNSSGNGYSVKDSNTGTNTGTNGHTNGNGHGYSCGNGTSAFHPQLQQGVGGNRASSSGGGMGHLSGLAEVLRGYPALDALAREAAAGGSLAAAEAANGSNKRDAAQVAS</sequence>
<evidence type="ECO:0000256" key="5">
    <source>
        <dbReference type="SAM" id="MobiDB-lite"/>
    </source>
</evidence>
<feature type="domain" description="HTH myb-type" evidence="8">
    <location>
        <begin position="51"/>
        <end position="105"/>
    </location>
</feature>
<proteinExistence type="predicted"/>
<evidence type="ECO:0000256" key="1">
    <source>
        <dbReference type="ARBA" id="ARBA00023015"/>
    </source>
</evidence>
<evidence type="ECO:0000313" key="10">
    <source>
        <dbReference type="Proteomes" id="UP001244341"/>
    </source>
</evidence>
<dbReference type="SMART" id="SM00717">
    <property type="entry name" value="SANT"/>
    <property type="match status" value="1"/>
</dbReference>
<dbReference type="InterPro" id="IPR009057">
    <property type="entry name" value="Homeodomain-like_sf"/>
</dbReference>
<feature type="compositionally biased region" description="Polar residues" evidence="5">
    <location>
        <begin position="173"/>
        <end position="187"/>
    </location>
</feature>
<feature type="compositionally biased region" description="Gly residues" evidence="5">
    <location>
        <begin position="153"/>
        <end position="163"/>
    </location>
</feature>
<feature type="domain" description="Myb-like" evidence="6">
    <location>
        <begin position="51"/>
        <end position="101"/>
    </location>
</feature>
<keyword evidence="4" id="KW-0539">Nucleus</keyword>
<keyword evidence="1" id="KW-0805">Transcription regulation</keyword>
<evidence type="ECO:0000256" key="2">
    <source>
        <dbReference type="ARBA" id="ARBA00023125"/>
    </source>
</evidence>
<organism evidence="9 10">
    <name type="scientific">Tetradesmus obliquus</name>
    <name type="common">Green alga</name>
    <name type="synonym">Acutodesmus obliquus</name>
    <dbReference type="NCBI Taxonomy" id="3088"/>
    <lineage>
        <taxon>Eukaryota</taxon>
        <taxon>Viridiplantae</taxon>
        <taxon>Chlorophyta</taxon>
        <taxon>core chlorophytes</taxon>
        <taxon>Chlorophyceae</taxon>
        <taxon>CS clade</taxon>
        <taxon>Sphaeropleales</taxon>
        <taxon>Scenedesmaceae</taxon>
        <taxon>Tetradesmus</taxon>
    </lineage>
</organism>
<name>A0ABY8U9N4_TETOB</name>
<feature type="compositionally biased region" description="Polar residues" evidence="5">
    <location>
        <begin position="141"/>
        <end position="150"/>
    </location>
</feature>
<feature type="compositionally biased region" description="Low complexity" evidence="5">
    <location>
        <begin position="423"/>
        <end position="435"/>
    </location>
</feature>
<evidence type="ECO:0000256" key="3">
    <source>
        <dbReference type="ARBA" id="ARBA00023163"/>
    </source>
</evidence>
<evidence type="ECO:0000256" key="4">
    <source>
        <dbReference type="ARBA" id="ARBA00023242"/>
    </source>
</evidence>
<keyword evidence="3" id="KW-0804">Transcription</keyword>
<keyword evidence="10" id="KW-1185">Reference proteome</keyword>
<feature type="compositionally biased region" description="Polar residues" evidence="5">
    <location>
        <begin position="489"/>
        <end position="501"/>
    </location>
</feature>
<feature type="compositionally biased region" description="Low complexity" evidence="5">
    <location>
        <begin position="449"/>
        <end position="479"/>
    </location>
</feature>
<evidence type="ECO:0000259" key="8">
    <source>
        <dbReference type="PROSITE" id="PS51294"/>
    </source>
</evidence>
<dbReference type="InterPro" id="IPR006447">
    <property type="entry name" value="Myb_dom_plants"/>
</dbReference>
<dbReference type="PANTHER" id="PTHR12802:SF155">
    <property type="entry name" value="DEUBIQUITINASE MYSM1"/>
    <property type="match status" value="1"/>
</dbReference>
<dbReference type="InterPro" id="IPR017930">
    <property type="entry name" value="Myb_dom"/>
</dbReference>
<dbReference type="Gene3D" id="1.10.10.60">
    <property type="entry name" value="Homeodomain-like"/>
    <property type="match status" value="1"/>
</dbReference>
<evidence type="ECO:0000259" key="7">
    <source>
        <dbReference type="PROSITE" id="PS51293"/>
    </source>
</evidence>
<dbReference type="NCBIfam" id="TIGR01557">
    <property type="entry name" value="myb_SHAQKYF"/>
    <property type="match status" value="1"/>
</dbReference>
<evidence type="ECO:0000259" key="6">
    <source>
        <dbReference type="PROSITE" id="PS50090"/>
    </source>
</evidence>
<reference evidence="9 10" key="1">
    <citation type="submission" date="2023-05" db="EMBL/GenBank/DDBJ databases">
        <title>A 100% complete, gapless, phased diploid assembly of the Scenedesmus obliquus UTEX 3031 genome.</title>
        <authorList>
            <person name="Biondi T.C."/>
            <person name="Hanschen E.R."/>
            <person name="Kwon T."/>
            <person name="Eng W."/>
            <person name="Kruse C.P.S."/>
            <person name="Koehler S.I."/>
            <person name="Kunde Y."/>
            <person name="Gleasner C.D."/>
            <person name="You Mak K.T."/>
            <person name="Polle J."/>
            <person name="Hovde B.T."/>
            <person name="Starkenburg S.R."/>
        </authorList>
    </citation>
    <scope>NUCLEOTIDE SEQUENCE [LARGE SCALE GENOMIC DNA]</scope>
    <source>
        <strain evidence="9 10">DOE0152z</strain>
    </source>
</reference>
<dbReference type="PROSITE" id="PS51294">
    <property type="entry name" value="HTH_MYB"/>
    <property type="match status" value="1"/>
</dbReference>
<dbReference type="InterPro" id="IPR017884">
    <property type="entry name" value="SANT_dom"/>
</dbReference>
<accession>A0ABY8U9N4</accession>
<gene>
    <name evidence="9" type="ORF">OEZ85_009650</name>
</gene>
<protein>
    <submittedName>
        <fullName evidence="9">Uncharacterized protein</fullName>
    </submittedName>
</protein>
<feature type="region of interest" description="Disordered" evidence="5">
    <location>
        <begin position="335"/>
        <end position="519"/>
    </location>
</feature>
<dbReference type="PANTHER" id="PTHR12802">
    <property type="entry name" value="SWI/SNF COMPLEX-RELATED"/>
    <property type="match status" value="1"/>
</dbReference>
<dbReference type="EMBL" id="CP126216">
    <property type="protein sequence ID" value="WIA18176.1"/>
    <property type="molecule type" value="Genomic_DNA"/>
</dbReference>
<dbReference type="PROSITE" id="PS50090">
    <property type="entry name" value="MYB_LIKE"/>
    <property type="match status" value="1"/>
</dbReference>
<dbReference type="Proteomes" id="UP001244341">
    <property type="component" value="Chromosome 9b"/>
</dbReference>
<feature type="domain" description="SANT" evidence="7">
    <location>
        <begin position="54"/>
        <end position="107"/>
    </location>
</feature>
<feature type="region of interest" description="Disordered" evidence="5">
    <location>
        <begin position="106"/>
        <end position="208"/>
    </location>
</feature>
<feature type="compositionally biased region" description="Basic and acidic residues" evidence="5">
    <location>
        <begin position="106"/>
        <end position="119"/>
    </location>
</feature>
<dbReference type="PROSITE" id="PS51293">
    <property type="entry name" value="SANT"/>
    <property type="match status" value="1"/>
</dbReference>
<dbReference type="CDD" id="cd00167">
    <property type="entry name" value="SANT"/>
    <property type="match status" value="1"/>
</dbReference>
<feature type="compositionally biased region" description="Low complexity" evidence="5">
    <location>
        <begin position="335"/>
        <end position="349"/>
    </location>
</feature>
<dbReference type="SUPFAM" id="SSF46689">
    <property type="entry name" value="Homeodomain-like"/>
    <property type="match status" value="1"/>
</dbReference>
<dbReference type="Pfam" id="PF00249">
    <property type="entry name" value="Myb_DNA-binding"/>
    <property type="match status" value="1"/>
</dbReference>